<dbReference type="AlphaFoldDB" id="A0A9X1D951"/>
<reference evidence="4" key="2">
    <citation type="submission" date="2021-03" db="EMBL/GenBank/DDBJ databases">
        <authorList>
            <person name="Artuso I."/>
            <person name="Turrini P."/>
            <person name="Pirolo M."/>
            <person name="Lugli G.A."/>
            <person name="Ventura M."/>
            <person name="Visca P."/>
        </authorList>
    </citation>
    <scope>NUCLEOTIDE SEQUENCE</scope>
    <source>
        <strain evidence="4">LMG 26462</strain>
    </source>
</reference>
<gene>
    <name evidence="4" type="ORF">J1C56_29660</name>
</gene>
<name>A0A9X1D951_9HYPH</name>
<dbReference type="GO" id="GO:0005829">
    <property type="term" value="C:cytosol"/>
    <property type="evidence" value="ECO:0007669"/>
    <property type="project" value="TreeGrafter"/>
</dbReference>
<dbReference type="Gene3D" id="3.20.20.30">
    <property type="entry name" value="Luciferase-like domain"/>
    <property type="match status" value="1"/>
</dbReference>
<dbReference type="PANTHER" id="PTHR30137">
    <property type="entry name" value="LUCIFERASE-LIKE MONOOXYGENASE"/>
    <property type="match status" value="1"/>
</dbReference>
<dbReference type="Proteomes" id="UP001138921">
    <property type="component" value="Unassembled WGS sequence"/>
</dbReference>
<keyword evidence="2" id="KW-0503">Monooxygenase</keyword>
<dbReference type="RefSeq" id="WP_214393527.1">
    <property type="nucleotide sequence ID" value="NZ_JAFLWW010000013.1"/>
</dbReference>
<keyword evidence="1" id="KW-0560">Oxidoreductase</keyword>
<evidence type="ECO:0000313" key="5">
    <source>
        <dbReference type="Proteomes" id="UP001138921"/>
    </source>
</evidence>
<reference evidence="4" key="1">
    <citation type="journal article" date="2021" name="Microorganisms">
        <title>Phylogenomic Reconstruction and Metabolic Potential of the Genus Aminobacter.</title>
        <authorList>
            <person name="Artuso I."/>
            <person name="Turrini P."/>
            <person name="Pirolo M."/>
            <person name="Lugli G.A."/>
            <person name="Ventura M."/>
            <person name="Visca P."/>
        </authorList>
    </citation>
    <scope>NUCLEOTIDE SEQUENCE</scope>
    <source>
        <strain evidence="4">LMG 26462</strain>
    </source>
</reference>
<evidence type="ECO:0000256" key="2">
    <source>
        <dbReference type="ARBA" id="ARBA00023033"/>
    </source>
</evidence>
<evidence type="ECO:0000259" key="3">
    <source>
        <dbReference type="Pfam" id="PF00296"/>
    </source>
</evidence>
<dbReference type="InterPro" id="IPR011251">
    <property type="entry name" value="Luciferase-like_dom"/>
</dbReference>
<keyword evidence="5" id="KW-1185">Reference proteome</keyword>
<evidence type="ECO:0000256" key="1">
    <source>
        <dbReference type="ARBA" id="ARBA00023002"/>
    </source>
</evidence>
<feature type="domain" description="Luciferase-like" evidence="3">
    <location>
        <begin position="16"/>
        <end position="294"/>
    </location>
</feature>
<dbReference type="SUPFAM" id="SSF51679">
    <property type="entry name" value="Bacterial luciferase-like"/>
    <property type="match status" value="1"/>
</dbReference>
<evidence type="ECO:0000313" key="4">
    <source>
        <dbReference type="EMBL" id="MBT1159723.1"/>
    </source>
</evidence>
<organism evidence="4 5">
    <name type="scientific">Aminobacter anthyllidis</name>
    <dbReference type="NCBI Taxonomy" id="1035067"/>
    <lineage>
        <taxon>Bacteria</taxon>
        <taxon>Pseudomonadati</taxon>
        <taxon>Pseudomonadota</taxon>
        <taxon>Alphaproteobacteria</taxon>
        <taxon>Hyphomicrobiales</taxon>
        <taxon>Phyllobacteriaceae</taxon>
        <taxon>Aminobacter</taxon>
    </lineage>
</organism>
<protein>
    <submittedName>
        <fullName evidence="4">LLM class flavin-dependent oxidoreductase</fullName>
    </submittedName>
</protein>
<dbReference type="GO" id="GO:0016705">
    <property type="term" value="F:oxidoreductase activity, acting on paired donors, with incorporation or reduction of molecular oxygen"/>
    <property type="evidence" value="ECO:0007669"/>
    <property type="project" value="InterPro"/>
</dbReference>
<dbReference type="Pfam" id="PF00296">
    <property type="entry name" value="Bac_luciferase"/>
    <property type="match status" value="1"/>
</dbReference>
<accession>A0A9X1D951</accession>
<dbReference type="PANTHER" id="PTHR30137:SF8">
    <property type="entry name" value="BLR5498 PROTEIN"/>
    <property type="match status" value="1"/>
</dbReference>
<dbReference type="EMBL" id="JAFLWW010000013">
    <property type="protein sequence ID" value="MBT1159723.1"/>
    <property type="molecule type" value="Genomic_DNA"/>
</dbReference>
<proteinExistence type="predicted"/>
<dbReference type="InterPro" id="IPR050766">
    <property type="entry name" value="Bact_Lucif_Oxidored"/>
</dbReference>
<comment type="caution">
    <text evidence="4">The sequence shown here is derived from an EMBL/GenBank/DDBJ whole genome shotgun (WGS) entry which is preliminary data.</text>
</comment>
<dbReference type="GO" id="GO:0004497">
    <property type="term" value="F:monooxygenase activity"/>
    <property type="evidence" value="ECO:0007669"/>
    <property type="project" value="UniProtKB-KW"/>
</dbReference>
<sequence>MRLDIAGFARGGRTEGHERLLGLCEKIDGLGFDGIWFNEFHFQDPPQAYPSTLILASAILARTRRLRVGTSIVVTPLYHPYMLAEEVAQLHWQSGGRFDLGIGRGTHPATLEALGIPAESTRDRFEQSFRIMRDVWTIGARIEEGACWPVSKVTVGPLLARETVPLYVAGSSRDTLGFAAREGLPLLLSLDPPEAAQLATYRAILAEEGHDCRLRASSLSRYVCIAPTTAQAMAKLDELVPRLFERRLASARAAGRPTDQIVMPDRQTAMARQVIAGSPEDCAAQLNALASSSGIDAVRLVFNGNGILDMPAAVADMELFGREVLPALRPVQD</sequence>
<dbReference type="InterPro" id="IPR036661">
    <property type="entry name" value="Luciferase-like_sf"/>
</dbReference>